<evidence type="ECO:0000313" key="6">
    <source>
        <dbReference type="Proteomes" id="UP001215280"/>
    </source>
</evidence>
<dbReference type="SUPFAM" id="SSF54373">
    <property type="entry name" value="FAD-linked reductases, C-terminal domain"/>
    <property type="match status" value="1"/>
</dbReference>
<dbReference type="AlphaFoldDB" id="A0AAD7J5R0"/>
<keyword evidence="2" id="KW-0560">Oxidoreductase</keyword>
<dbReference type="PANTHER" id="PTHR13789:SF309">
    <property type="entry name" value="PUTATIVE (AFU_ORTHOLOGUE AFUA_6G14510)-RELATED"/>
    <property type="match status" value="1"/>
</dbReference>
<dbReference type="InterPro" id="IPR050493">
    <property type="entry name" value="FAD-dep_Monooxygenase_BioMet"/>
</dbReference>
<feature type="region of interest" description="Disordered" evidence="4">
    <location>
        <begin position="1"/>
        <end position="74"/>
    </location>
</feature>
<evidence type="ECO:0000256" key="4">
    <source>
        <dbReference type="SAM" id="MobiDB-lite"/>
    </source>
</evidence>
<gene>
    <name evidence="5" type="ORF">DFH07DRAFT_772727</name>
</gene>
<evidence type="ECO:0008006" key="7">
    <source>
        <dbReference type="Google" id="ProtNLM"/>
    </source>
</evidence>
<feature type="compositionally biased region" description="Basic residues" evidence="4">
    <location>
        <begin position="15"/>
        <end position="24"/>
    </location>
</feature>
<dbReference type="EMBL" id="JARJLG010000057">
    <property type="protein sequence ID" value="KAJ7757734.1"/>
    <property type="molecule type" value="Genomic_DNA"/>
</dbReference>
<dbReference type="SUPFAM" id="SSF51905">
    <property type="entry name" value="FAD/NAD(P)-binding domain"/>
    <property type="match status" value="1"/>
</dbReference>
<evidence type="ECO:0000313" key="5">
    <source>
        <dbReference type="EMBL" id="KAJ7757734.1"/>
    </source>
</evidence>
<comment type="similarity">
    <text evidence="1">Belongs to the paxM FAD-dependent monooxygenase family.</text>
</comment>
<dbReference type="Gene3D" id="3.50.50.60">
    <property type="entry name" value="FAD/NAD(P)-binding domain"/>
    <property type="match status" value="1"/>
</dbReference>
<dbReference type="Proteomes" id="UP001215280">
    <property type="component" value="Unassembled WGS sequence"/>
</dbReference>
<evidence type="ECO:0000256" key="3">
    <source>
        <dbReference type="ARBA" id="ARBA00023033"/>
    </source>
</evidence>
<dbReference type="InterPro" id="IPR036188">
    <property type="entry name" value="FAD/NAD-bd_sf"/>
</dbReference>
<keyword evidence="3" id="KW-0503">Monooxygenase</keyword>
<sequence length="384" mass="41604">MGKRRAKPDSPAKRPVGRPPKKPKTTSAASQTPKLTVTIPPAMPKMRQSGSDSASAAASMSASMSPLTSDSETSSNVVVEIASSSEMLDDDLEAEDIDAATVAILGRGDSDYLDAKDDKDNEEQDSVIRAHVLGNVQNAQNSGVSCFRTVLEASNLWDIPELEWLHGGVSGTHSVIKKGGPFHLLFVYPCRNGTLINVAALYKDAGVSVRTTTHEELLAEFRDFDAKYLRLFDLPVHSTVQKWKLHVVPLLPTWILGRAALLGDAAHATLPLLGQGTAMAIEEAGALDIPARLQAYQGLQKQRGEFVRTSVTQMSGFTFARSEELQSYLFEYEAIKAADEIYQTRFGGESPVDKCLPGREAARQPLVSIAEMAGRSLKASDMQF</sequence>
<keyword evidence="6" id="KW-1185">Reference proteome</keyword>
<comment type="caution">
    <text evidence="5">The sequence shown here is derived from an EMBL/GenBank/DDBJ whole genome shotgun (WGS) entry which is preliminary data.</text>
</comment>
<reference evidence="5" key="1">
    <citation type="submission" date="2023-03" db="EMBL/GenBank/DDBJ databases">
        <title>Massive genome expansion in bonnet fungi (Mycena s.s.) driven by repeated elements and novel gene families across ecological guilds.</title>
        <authorList>
            <consortium name="Lawrence Berkeley National Laboratory"/>
            <person name="Harder C.B."/>
            <person name="Miyauchi S."/>
            <person name="Viragh M."/>
            <person name="Kuo A."/>
            <person name="Thoen E."/>
            <person name="Andreopoulos B."/>
            <person name="Lu D."/>
            <person name="Skrede I."/>
            <person name="Drula E."/>
            <person name="Henrissat B."/>
            <person name="Morin E."/>
            <person name="Kohler A."/>
            <person name="Barry K."/>
            <person name="LaButti K."/>
            <person name="Morin E."/>
            <person name="Salamov A."/>
            <person name="Lipzen A."/>
            <person name="Mereny Z."/>
            <person name="Hegedus B."/>
            <person name="Baldrian P."/>
            <person name="Stursova M."/>
            <person name="Weitz H."/>
            <person name="Taylor A."/>
            <person name="Grigoriev I.V."/>
            <person name="Nagy L.G."/>
            <person name="Martin F."/>
            <person name="Kauserud H."/>
        </authorList>
    </citation>
    <scope>NUCLEOTIDE SEQUENCE</scope>
    <source>
        <strain evidence="5">CBHHK188m</strain>
    </source>
</reference>
<dbReference type="GO" id="GO:0004497">
    <property type="term" value="F:monooxygenase activity"/>
    <property type="evidence" value="ECO:0007669"/>
    <property type="project" value="UniProtKB-KW"/>
</dbReference>
<organism evidence="5 6">
    <name type="scientific">Mycena maculata</name>
    <dbReference type="NCBI Taxonomy" id="230809"/>
    <lineage>
        <taxon>Eukaryota</taxon>
        <taxon>Fungi</taxon>
        <taxon>Dikarya</taxon>
        <taxon>Basidiomycota</taxon>
        <taxon>Agaricomycotina</taxon>
        <taxon>Agaricomycetes</taxon>
        <taxon>Agaricomycetidae</taxon>
        <taxon>Agaricales</taxon>
        <taxon>Marasmiineae</taxon>
        <taxon>Mycenaceae</taxon>
        <taxon>Mycena</taxon>
    </lineage>
</organism>
<accession>A0AAD7J5R0</accession>
<evidence type="ECO:0000256" key="1">
    <source>
        <dbReference type="ARBA" id="ARBA00007992"/>
    </source>
</evidence>
<proteinExistence type="inferred from homology"/>
<name>A0AAD7J5R0_9AGAR</name>
<protein>
    <recommendedName>
        <fullName evidence="7">FAD-binding domain-containing protein</fullName>
    </recommendedName>
</protein>
<dbReference type="PANTHER" id="PTHR13789">
    <property type="entry name" value="MONOOXYGENASE"/>
    <property type="match status" value="1"/>
</dbReference>
<evidence type="ECO:0000256" key="2">
    <source>
        <dbReference type="ARBA" id="ARBA00023002"/>
    </source>
</evidence>
<feature type="compositionally biased region" description="Low complexity" evidence="4">
    <location>
        <begin position="49"/>
        <end position="71"/>
    </location>
</feature>
<feature type="compositionally biased region" description="Polar residues" evidence="4">
    <location>
        <begin position="25"/>
        <end position="35"/>
    </location>
</feature>